<dbReference type="InterPro" id="IPR020843">
    <property type="entry name" value="ER"/>
</dbReference>
<organism evidence="4 5">
    <name type="scientific">Tunturiibacter lichenicola</name>
    <dbReference type="NCBI Taxonomy" id="2051959"/>
    <lineage>
        <taxon>Bacteria</taxon>
        <taxon>Pseudomonadati</taxon>
        <taxon>Acidobacteriota</taxon>
        <taxon>Terriglobia</taxon>
        <taxon>Terriglobales</taxon>
        <taxon>Acidobacteriaceae</taxon>
        <taxon>Tunturiibacter</taxon>
    </lineage>
</organism>
<name>A0A852VLM9_9BACT</name>
<dbReference type="Gene3D" id="3.90.180.10">
    <property type="entry name" value="Medium-chain alcohol dehydrogenases, catalytic domain"/>
    <property type="match status" value="1"/>
</dbReference>
<dbReference type="Pfam" id="PF13602">
    <property type="entry name" value="ADH_zinc_N_2"/>
    <property type="match status" value="1"/>
</dbReference>
<dbReference type="Pfam" id="PF08240">
    <property type="entry name" value="ADH_N"/>
    <property type="match status" value="1"/>
</dbReference>
<dbReference type="CDD" id="cd08268">
    <property type="entry name" value="MDR2"/>
    <property type="match status" value="1"/>
</dbReference>
<dbReference type="InterPro" id="IPR013154">
    <property type="entry name" value="ADH-like_N"/>
</dbReference>
<feature type="domain" description="Enoyl reductase (ER)" evidence="3">
    <location>
        <begin position="17"/>
        <end position="333"/>
    </location>
</feature>
<accession>A0A852VLM9</accession>
<comment type="caution">
    <text evidence="4">The sequence shown here is derived from an EMBL/GenBank/DDBJ whole genome shotgun (WGS) entry which is preliminary data.</text>
</comment>
<dbReference type="GO" id="GO:0070402">
    <property type="term" value="F:NADPH binding"/>
    <property type="evidence" value="ECO:0007669"/>
    <property type="project" value="TreeGrafter"/>
</dbReference>
<dbReference type="PANTHER" id="PTHR48106">
    <property type="entry name" value="QUINONE OXIDOREDUCTASE PIG3-RELATED"/>
    <property type="match status" value="1"/>
</dbReference>
<evidence type="ECO:0000256" key="2">
    <source>
        <dbReference type="ARBA" id="ARBA00023002"/>
    </source>
</evidence>
<dbReference type="GO" id="GO:0016651">
    <property type="term" value="F:oxidoreductase activity, acting on NAD(P)H"/>
    <property type="evidence" value="ECO:0007669"/>
    <property type="project" value="TreeGrafter"/>
</dbReference>
<dbReference type="Proteomes" id="UP000564385">
    <property type="component" value="Unassembled WGS sequence"/>
</dbReference>
<dbReference type="SUPFAM" id="SSF51735">
    <property type="entry name" value="NAD(P)-binding Rossmann-fold domains"/>
    <property type="match status" value="1"/>
</dbReference>
<evidence type="ECO:0000313" key="5">
    <source>
        <dbReference type="Proteomes" id="UP000564385"/>
    </source>
</evidence>
<sequence length="335" mass="36280">MPDTAKTVKIVRFHKIGGPEVLQFDELPLPEPGKGEVRLRVKAIGLNRAESMFLHNRYLESPVLPSTNGYEASGIVEAVGHGVDTSWIGKTASTTPAFSLNQYGVYGEVAIVPIHAVAEYPAKLSFEEGTSIWMQYITAYGALIYYGHLTKGDYVIITAASSSVGIAAIEITKAEGAISIATTRTTAKKAELLALGADHVIVTEEEDLVARVNQITANQGARLVFDPIGGKGIEALAHATAVLGTIFEYGALAMEPTPYPLFTALSKRLIIQGYTLRDILADPIKSQDAKKYVFDNIVAGKFKPRIDRTFPFAQIVEAHRYMESNAQIGKIVVTL</sequence>
<protein>
    <submittedName>
        <fullName evidence="4">NADPH:quinone reductase-like Zn-dependent oxidoreductase</fullName>
    </submittedName>
</protein>
<dbReference type="InterPro" id="IPR011032">
    <property type="entry name" value="GroES-like_sf"/>
</dbReference>
<evidence type="ECO:0000259" key="3">
    <source>
        <dbReference type="SMART" id="SM00829"/>
    </source>
</evidence>
<gene>
    <name evidence="4" type="ORF">HDF08_004318</name>
</gene>
<dbReference type="AlphaFoldDB" id="A0A852VLM9"/>
<keyword evidence="1" id="KW-0521">NADP</keyword>
<proteinExistence type="predicted"/>
<dbReference type="EMBL" id="JACCCU010000003">
    <property type="protein sequence ID" value="NYF92199.1"/>
    <property type="molecule type" value="Genomic_DNA"/>
</dbReference>
<dbReference type="InterPro" id="IPR036291">
    <property type="entry name" value="NAD(P)-bd_dom_sf"/>
</dbReference>
<evidence type="ECO:0000313" key="4">
    <source>
        <dbReference type="EMBL" id="NYF92199.1"/>
    </source>
</evidence>
<evidence type="ECO:0000256" key="1">
    <source>
        <dbReference type="ARBA" id="ARBA00022857"/>
    </source>
</evidence>
<dbReference type="PANTHER" id="PTHR48106:SF5">
    <property type="entry name" value="ZINC-CONTAINING ALCOHOL DEHYDROGENASE"/>
    <property type="match status" value="1"/>
</dbReference>
<reference evidence="4 5" key="1">
    <citation type="submission" date="2020-07" db="EMBL/GenBank/DDBJ databases">
        <title>Genomic Encyclopedia of Type Strains, Phase IV (KMG-V): Genome sequencing to study the core and pangenomes of soil and plant-associated prokaryotes.</title>
        <authorList>
            <person name="Whitman W."/>
        </authorList>
    </citation>
    <scope>NUCLEOTIDE SEQUENCE [LARGE SCALE GENOMIC DNA]</scope>
    <source>
        <strain evidence="4 5">M8UP22</strain>
    </source>
</reference>
<dbReference type="SMART" id="SM00829">
    <property type="entry name" value="PKS_ER"/>
    <property type="match status" value="1"/>
</dbReference>
<dbReference type="Gene3D" id="3.40.50.720">
    <property type="entry name" value="NAD(P)-binding Rossmann-like Domain"/>
    <property type="match status" value="1"/>
</dbReference>
<keyword evidence="2" id="KW-0560">Oxidoreductase</keyword>
<dbReference type="SUPFAM" id="SSF50129">
    <property type="entry name" value="GroES-like"/>
    <property type="match status" value="1"/>
</dbReference>